<keyword evidence="2" id="KW-1185">Reference proteome</keyword>
<dbReference type="Gene3D" id="1.10.10.1210">
    <property type="entry name" value="MAGE homology domain, winged helix WH2 motif"/>
    <property type="match status" value="1"/>
</dbReference>
<dbReference type="PROSITE" id="PS50838">
    <property type="entry name" value="MAGE"/>
    <property type="match status" value="1"/>
</dbReference>
<dbReference type="GeneID" id="112690091"/>
<dbReference type="RefSeq" id="XP_025419797.1">
    <property type="nucleotide sequence ID" value="XM_025564012.1"/>
</dbReference>
<dbReference type="PANTHER" id="PTHR11736">
    <property type="entry name" value="MELANOMA-ASSOCIATED ANTIGEN MAGE ANTIGEN"/>
    <property type="match status" value="1"/>
</dbReference>
<evidence type="ECO:0000313" key="2">
    <source>
        <dbReference type="Proteomes" id="UP000694846"/>
    </source>
</evidence>
<feature type="domain" description="MAGE" evidence="1">
    <location>
        <begin position="30"/>
        <end position="224"/>
    </location>
</feature>
<dbReference type="OrthoDB" id="205198at2759"/>
<organism evidence="2 3">
    <name type="scientific">Sipha flava</name>
    <name type="common">yellow sugarcane aphid</name>
    <dbReference type="NCBI Taxonomy" id="143950"/>
    <lineage>
        <taxon>Eukaryota</taxon>
        <taxon>Metazoa</taxon>
        <taxon>Ecdysozoa</taxon>
        <taxon>Arthropoda</taxon>
        <taxon>Hexapoda</taxon>
        <taxon>Insecta</taxon>
        <taxon>Pterygota</taxon>
        <taxon>Neoptera</taxon>
        <taxon>Paraneoptera</taxon>
        <taxon>Hemiptera</taxon>
        <taxon>Sternorrhyncha</taxon>
        <taxon>Aphidomorpha</taxon>
        <taxon>Aphidoidea</taxon>
        <taxon>Aphididae</taxon>
        <taxon>Sipha</taxon>
    </lineage>
</organism>
<dbReference type="PANTHER" id="PTHR11736:SF14">
    <property type="entry name" value="NSE3 HOMOLOG, SMC5-SMC6 COMPLEX COMPONENT"/>
    <property type="match status" value="1"/>
</dbReference>
<dbReference type="Proteomes" id="UP000694846">
    <property type="component" value="Unplaced"/>
</dbReference>
<sequence length="226" mass="26576">MEGEHSNTIENPNQCATILCVQYLLTNHMKSKHPIKRDDLMKTVFKGRVTGRNFENVMNDVDNTLKNVFGFSILFLNNEKKKLFKQFIIVNTIEEFKIPGICYSFSQLSKYRILLKPILGALIMLRMPISEGQMWNILEQFSIKLNLDMDYIKTMVKGHFVKEQYLECKETDDTTIRFDPERTSYWFTMGPRALEECDQLMVLKKIAKLYNMPAQSFKRVYAELNK</sequence>
<evidence type="ECO:0000259" key="1">
    <source>
        <dbReference type="PROSITE" id="PS50838"/>
    </source>
</evidence>
<evidence type="ECO:0000313" key="3">
    <source>
        <dbReference type="RefSeq" id="XP_025419797.1"/>
    </source>
</evidence>
<dbReference type="InterPro" id="IPR041898">
    <property type="entry name" value="MAGE_WH1"/>
</dbReference>
<protein>
    <submittedName>
        <fullName evidence="3">Non-structural maintenance of chromosomes element 3 homolog</fullName>
    </submittedName>
</protein>
<dbReference type="Pfam" id="PF01454">
    <property type="entry name" value="MAGE"/>
    <property type="match status" value="1"/>
</dbReference>
<dbReference type="GO" id="GO:0005634">
    <property type="term" value="C:nucleus"/>
    <property type="evidence" value="ECO:0007669"/>
    <property type="project" value="TreeGrafter"/>
</dbReference>
<gene>
    <name evidence="3" type="primary">LOC112690091</name>
</gene>
<dbReference type="InterPro" id="IPR041899">
    <property type="entry name" value="MAGE_WH2"/>
</dbReference>
<dbReference type="AlphaFoldDB" id="A0A8B8GAJ0"/>
<name>A0A8B8GAJ0_9HEMI</name>
<dbReference type="Gene3D" id="1.10.10.1200">
    <property type="entry name" value="MAGE homology domain, winged helix WH1 motif"/>
    <property type="match status" value="1"/>
</dbReference>
<dbReference type="SMART" id="SM01373">
    <property type="entry name" value="MAGE"/>
    <property type="match status" value="1"/>
</dbReference>
<accession>A0A8B8GAJ0</accession>
<reference evidence="3" key="1">
    <citation type="submission" date="2025-08" db="UniProtKB">
        <authorList>
            <consortium name="RefSeq"/>
        </authorList>
    </citation>
    <scope>IDENTIFICATION</scope>
    <source>
        <tissue evidence="3">Whole body</tissue>
    </source>
</reference>
<proteinExistence type="predicted"/>
<dbReference type="InterPro" id="IPR037445">
    <property type="entry name" value="MAGE"/>
</dbReference>
<dbReference type="InterPro" id="IPR002190">
    <property type="entry name" value="MHD_dom"/>
</dbReference>